<dbReference type="RefSeq" id="XP_056493994.1">
    <property type="nucleotide sequence ID" value="XM_056625412.1"/>
</dbReference>
<dbReference type="GO" id="GO:1990757">
    <property type="term" value="F:ubiquitin ligase activator activity"/>
    <property type="evidence" value="ECO:0007669"/>
    <property type="project" value="TreeGrafter"/>
</dbReference>
<dbReference type="Gene3D" id="2.130.10.10">
    <property type="entry name" value="YVTN repeat-like/Quinoprotein amine dehydrogenase"/>
    <property type="match status" value="2"/>
</dbReference>
<evidence type="ECO:0008006" key="7">
    <source>
        <dbReference type="Google" id="ProtNLM"/>
    </source>
</evidence>
<evidence type="ECO:0000256" key="2">
    <source>
        <dbReference type="ARBA" id="ARBA00022737"/>
    </source>
</evidence>
<organism evidence="5 6">
    <name type="scientific">Penicillium cosmopolitanum</name>
    <dbReference type="NCBI Taxonomy" id="1131564"/>
    <lineage>
        <taxon>Eukaryota</taxon>
        <taxon>Fungi</taxon>
        <taxon>Dikarya</taxon>
        <taxon>Ascomycota</taxon>
        <taxon>Pezizomycotina</taxon>
        <taxon>Eurotiomycetes</taxon>
        <taxon>Eurotiomycetidae</taxon>
        <taxon>Eurotiales</taxon>
        <taxon>Aspergillaceae</taxon>
        <taxon>Penicillium</taxon>
    </lineage>
</organism>
<dbReference type="InterPro" id="IPR036322">
    <property type="entry name" value="WD40_repeat_dom_sf"/>
</dbReference>
<evidence type="ECO:0000313" key="5">
    <source>
        <dbReference type="EMBL" id="KAJ5414148.1"/>
    </source>
</evidence>
<dbReference type="PROSITE" id="PS50082">
    <property type="entry name" value="WD_REPEATS_2"/>
    <property type="match status" value="1"/>
</dbReference>
<proteinExistence type="predicted"/>
<reference evidence="5" key="2">
    <citation type="journal article" date="2023" name="IMA Fungus">
        <title>Comparative genomic study of the Penicillium genus elucidates a diverse pangenome and 15 lateral gene transfer events.</title>
        <authorList>
            <person name="Petersen C."/>
            <person name="Sorensen T."/>
            <person name="Nielsen M.R."/>
            <person name="Sondergaard T.E."/>
            <person name="Sorensen J.L."/>
            <person name="Fitzpatrick D.A."/>
            <person name="Frisvad J.C."/>
            <person name="Nielsen K.L."/>
        </authorList>
    </citation>
    <scope>NUCLEOTIDE SEQUENCE</scope>
    <source>
        <strain evidence="5">IBT 29677</strain>
    </source>
</reference>
<gene>
    <name evidence="5" type="ORF">N7509_000775</name>
</gene>
<feature type="compositionally biased region" description="Basic and acidic residues" evidence="4">
    <location>
        <begin position="795"/>
        <end position="809"/>
    </location>
</feature>
<dbReference type="PROSITE" id="PS50294">
    <property type="entry name" value="WD_REPEATS_REGION"/>
    <property type="match status" value="1"/>
</dbReference>
<dbReference type="EMBL" id="JAPZBU010000003">
    <property type="protein sequence ID" value="KAJ5414148.1"/>
    <property type="molecule type" value="Genomic_DNA"/>
</dbReference>
<feature type="repeat" description="WD" evidence="3">
    <location>
        <begin position="485"/>
        <end position="519"/>
    </location>
</feature>
<dbReference type="GO" id="GO:0005680">
    <property type="term" value="C:anaphase-promoting complex"/>
    <property type="evidence" value="ECO:0007669"/>
    <property type="project" value="TreeGrafter"/>
</dbReference>
<accession>A0A9W9WB96</accession>
<dbReference type="PANTHER" id="PTHR19918">
    <property type="entry name" value="CELL DIVISION CYCLE 20 CDC20 FIZZY -RELATED"/>
    <property type="match status" value="1"/>
</dbReference>
<protein>
    <recommendedName>
        <fullName evidence="7">Anaphase-promoting complex subunit 4 WD40 domain-containing protein</fullName>
    </recommendedName>
</protein>
<name>A0A9W9WB96_9EURO</name>
<dbReference type="Proteomes" id="UP001147747">
    <property type="component" value="Unassembled WGS sequence"/>
</dbReference>
<feature type="compositionally biased region" description="Low complexity" evidence="4">
    <location>
        <begin position="767"/>
        <end position="792"/>
    </location>
</feature>
<keyword evidence="6" id="KW-1185">Reference proteome</keyword>
<dbReference type="SUPFAM" id="SSF50978">
    <property type="entry name" value="WD40 repeat-like"/>
    <property type="match status" value="1"/>
</dbReference>
<evidence type="ECO:0000256" key="1">
    <source>
        <dbReference type="ARBA" id="ARBA00022574"/>
    </source>
</evidence>
<dbReference type="InterPro" id="IPR033010">
    <property type="entry name" value="Cdc20/Fizzy"/>
</dbReference>
<dbReference type="Pfam" id="PF00400">
    <property type="entry name" value="WD40"/>
    <property type="match status" value="1"/>
</dbReference>
<dbReference type="PANTHER" id="PTHR19918:SF5">
    <property type="entry name" value="MEIOSIS-SPECIFIC APC_C ACTIVATOR PROTEIN AMA1"/>
    <property type="match status" value="1"/>
</dbReference>
<dbReference type="AlphaFoldDB" id="A0A9W9WB96"/>
<dbReference type="GeneID" id="81364392"/>
<keyword evidence="2" id="KW-0677">Repeat</keyword>
<dbReference type="OrthoDB" id="10263272at2759"/>
<evidence type="ECO:0000256" key="4">
    <source>
        <dbReference type="SAM" id="MobiDB-lite"/>
    </source>
</evidence>
<evidence type="ECO:0000256" key="3">
    <source>
        <dbReference type="PROSITE-ProRule" id="PRU00221"/>
    </source>
</evidence>
<dbReference type="GO" id="GO:0031145">
    <property type="term" value="P:anaphase-promoting complex-dependent catabolic process"/>
    <property type="evidence" value="ECO:0007669"/>
    <property type="project" value="TreeGrafter"/>
</dbReference>
<feature type="region of interest" description="Disordered" evidence="4">
    <location>
        <begin position="767"/>
        <end position="809"/>
    </location>
</feature>
<dbReference type="GO" id="GO:1905786">
    <property type="term" value="P:positive regulation of anaphase-promoting complex-dependent catabolic process"/>
    <property type="evidence" value="ECO:0007669"/>
    <property type="project" value="TreeGrafter"/>
</dbReference>
<sequence length="873" mass="95636">MVDSRCHSFEDIPSIRNHRASLTCSSQSESSDDGILTGLTACFATINLTLHELHNTSQISLTHLPADNRPNTPHPLLKENRITTPSSPERGRTRNRVSPNGDVPRGAFRSPSSPDRFIPKREYMDPPSTPFRKDFCGDVLLGMTLFFQWLADLQISRGRNQFLLVSASGLISDLVSVTGSMFLGGDRTDFLRQVSSGSVWGVGGILAIPADSSATVSNGSRNDAGRGTMAPNYVARFLPRRTAADDHNKHESRLALALDIDPTGRLLETSVACTENHLRPTSKDHERYAPFVWKDNAWKKAEKDNWPPTRVRRPEIVPPKPFRILDAPFLRDDFYCSTLAYSFTSGILAVGLAQFVYLWSEGISVNHPPFGDVHPSNYVTSLSFSSESGGRSILAVGRQSGQLTLWSVFDSTVRFELSHPYSISCVTFNSRTKRRSSGRFPGLEVDAEELVVGDEMGNVWYYSVEWPVIQNKWSWTGSMTLLAKIIAHTQQVCGLAWSPDQRYLATGGNDNVCLLFDLQELIPAPVLNHSAYSPASSSLGSSPDSMTFHAFPCLNIRNTPGINWGILRLFNREHVVNQLLPSRAHPPTIRISAASPVLSNLGTLISGLGKTVIIPPNRQKYRLQHGAAVKAIAFAPWQPTLLATGGGSNDRAIHFFHSRTGVCLATINVFAQVTSLIWSQTRREIAATFGYAQPEHPFRIAVFAWPSCAQVAVIPWGPYGSSWDGHERDVPSYDCGRALCAVGYPGRKSRLSIPAKEDDSSIIGETSSSYAASPRSSTSNGPQSSSASGSQADFPARRDRMTVQPKEKEGGMWCTRTIEEGCIIVASSDQTVKFHEIWTGCRTSVGSASGLFGGSDILESMEGIEKSGSEVIR</sequence>
<evidence type="ECO:0000313" key="6">
    <source>
        <dbReference type="Proteomes" id="UP001147747"/>
    </source>
</evidence>
<dbReference type="InterPro" id="IPR015943">
    <property type="entry name" value="WD40/YVTN_repeat-like_dom_sf"/>
</dbReference>
<comment type="caution">
    <text evidence="5">The sequence shown here is derived from an EMBL/GenBank/DDBJ whole genome shotgun (WGS) entry which is preliminary data.</text>
</comment>
<dbReference type="SMART" id="SM00320">
    <property type="entry name" value="WD40"/>
    <property type="match status" value="5"/>
</dbReference>
<feature type="region of interest" description="Disordered" evidence="4">
    <location>
        <begin position="64"/>
        <end position="123"/>
    </location>
</feature>
<dbReference type="InterPro" id="IPR001680">
    <property type="entry name" value="WD40_rpt"/>
</dbReference>
<keyword evidence="1 3" id="KW-0853">WD repeat</keyword>
<dbReference type="GO" id="GO:0010997">
    <property type="term" value="F:anaphase-promoting complex binding"/>
    <property type="evidence" value="ECO:0007669"/>
    <property type="project" value="InterPro"/>
</dbReference>
<reference evidence="5" key="1">
    <citation type="submission" date="2022-12" db="EMBL/GenBank/DDBJ databases">
        <authorList>
            <person name="Petersen C."/>
        </authorList>
    </citation>
    <scope>NUCLEOTIDE SEQUENCE</scope>
    <source>
        <strain evidence="5">IBT 29677</strain>
    </source>
</reference>